<comment type="caution">
    <text evidence="1">The sequence shown here is derived from an EMBL/GenBank/DDBJ whole genome shotgun (WGS) entry which is preliminary data.</text>
</comment>
<dbReference type="Proteomes" id="UP000077671">
    <property type="component" value="Unassembled WGS sequence"/>
</dbReference>
<gene>
    <name evidence="1" type="ORF">A4X03_0g8758</name>
</gene>
<evidence type="ECO:0000313" key="1">
    <source>
        <dbReference type="EMBL" id="KAE8238853.1"/>
    </source>
</evidence>
<accession>A0A8T8SF99</accession>
<name>A0A8T8SF99_9BASI</name>
<dbReference type="AlphaFoldDB" id="A0A8T8SF99"/>
<reference evidence="1" key="2">
    <citation type="journal article" date="2019" name="IMA Fungus">
        <title>Genome sequencing and comparison of five Tilletia species to identify candidate genes for the detection of regulated species infecting wheat.</title>
        <authorList>
            <person name="Nguyen H.D.T."/>
            <person name="Sultana T."/>
            <person name="Kesanakurti P."/>
            <person name="Hambleton S."/>
        </authorList>
    </citation>
    <scope>NUCLEOTIDE SEQUENCE</scope>
    <source>
        <strain evidence="1">DAOMC 238032</strain>
    </source>
</reference>
<protein>
    <submittedName>
        <fullName evidence="1">Uncharacterized protein</fullName>
    </submittedName>
</protein>
<reference evidence="1" key="1">
    <citation type="submission" date="2016-04" db="EMBL/GenBank/DDBJ databases">
        <authorList>
            <person name="Nguyen H.D."/>
            <person name="Kesanakurti P."/>
            <person name="Cullis J."/>
            <person name="Levesque C.A."/>
            <person name="Hambleton S."/>
        </authorList>
    </citation>
    <scope>NUCLEOTIDE SEQUENCE</scope>
    <source>
        <strain evidence="1">DAOMC 238032</strain>
    </source>
</reference>
<organism evidence="1 2">
    <name type="scientific">Tilletia caries</name>
    <name type="common">wheat bunt fungus</name>
    <dbReference type="NCBI Taxonomy" id="13290"/>
    <lineage>
        <taxon>Eukaryota</taxon>
        <taxon>Fungi</taxon>
        <taxon>Dikarya</taxon>
        <taxon>Basidiomycota</taxon>
        <taxon>Ustilaginomycotina</taxon>
        <taxon>Exobasidiomycetes</taxon>
        <taxon>Tilletiales</taxon>
        <taxon>Tilletiaceae</taxon>
        <taxon>Tilletia</taxon>
    </lineage>
</organism>
<dbReference type="EMBL" id="LWDD02002877">
    <property type="protein sequence ID" value="KAE8238853.1"/>
    <property type="molecule type" value="Genomic_DNA"/>
</dbReference>
<evidence type="ECO:0000313" key="2">
    <source>
        <dbReference type="Proteomes" id="UP000077671"/>
    </source>
</evidence>
<proteinExistence type="predicted"/>
<sequence length="241" mass="26344">MSTISSNNSLPFNKASFFTTLRVHHFKLDAFAWVKQCISTSNEANHRVWDPTKIGGGVGVTTVRGGTEALKHYQTNFCNTGDADYDLAQAMINFMQHCQSQWSSEYLIEFQITTGTKTRRLNWLLLDAPVPASDELSSEEEDASPSPCWDSDSECASTICTEEGDDRDDDATSIFPGRLTSNDVEVISQSKSIQTVKAAKPSGIPRLVAGGARMASVATRASAIKTFGRPSRIPIPTSSRR</sequence>